<dbReference type="InterPro" id="IPR018422">
    <property type="entry name" value="Cation/H_exchanger_CPA1"/>
</dbReference>
<keyword evidence="13" id="KW-1185">Reference proteome</keyword>
<evidence type="ECO:0000256" key="4">
    <source>
        <dbReference type="ARBA" id="ARBA00022692"/>
    </source>
</evidence>
<keyword evidence="3" id="KW-1003">Cell membrane</keyword>
<feature type="transmembrane region" description="Helical" evidence="10">
    <location>
        <begin position="342"/>
        <end position="366"/>
    </location>
</feature>
<name>A0ABV6AKQ7_9HYPH</name>
<keyword evidence="6" id="KW-0915">Sodium</keyword>
<dbReference type="RefSeq" id="WP_377262806.1">
    <property type="nucleotide sequence ID" value="NZ_JBHMAA010000017.1"/>
</dbReference>
<organism evidence="12 13">
    <name type="scientific">Rhizobium puerariae</name>
    <dbReference type="NCBI Taxonomy" id="1585791"/>
    <lineage>
        <taxon>Bacteria</taxon>
        <taxon>Pseudomonadati</taxon>
        <taxon>Pseudomonadota</taxon>
        <taxon>Alphaproteobacteria</taxon>
        <taxon>Hyphomicrobiales</taxon>
        <taxon>Rhizobiaceae</taxon>
        <taxon>Rhizobium/Agrobacterium group</taxon>
        <taxon>Rhizobium</taxon>
    </lineage>
</organism>
<comment type="subcellular location">
    <subcellularLocation>
        <location evidence="1">Cell membrane</location>
        <topology evidence="1">Multi-pass membrane protein</topology>
    </subcellularLocation>
</comment>
<dbReference type="PANTHER" id="PTHR10110">
    <property type="entry name" value="SODIUM/HYDROGEN EXCHANGER"/>
    <property type="match status" value="1"/>
</dbReference>
<dbReference type="PANTHER" id="PTHR10110:SF86">
    <property type="entry name" value="SODIUM_HYDROGEN EXCHANGER 7"/>
    <property type="match status" value="1"/>
</dbReference>
<protein>
    <submittedName>
        <fullName evidence="12">Cation:proton antiporter</fullName>
    </submittedName>
</protein>
<keyword evidence="4 10" id="KW-0812">Transmembrane</keyword>
<feature type="transmembrane region" description="Helical" evidence="10">
    <location>
        <begin position="176"/>
        <end position="197"/>
    </location>
</feature>
<accession>A0ABV6AKQ7</accession>
<dbReference type="Pfam" id="PF00999">
    <property type="entry name" value="Na_H_Exchanger"/>
    <property type="match status" value="1"/>
</dbReference>
<feature type="transmembrane region" description="Helical" evidence="10">
    <location>
        <begin position="112"/>
        <end position="138"/>
    </location>
</feature>
<feature type="transmembrane region" description="Helical" evidence="10">
    <location>
        <begin position="372"/>
        <end position="395"/>
    </location>
</feature>
<gene>
    <name evidence="12" type="ORF">ACFFP0_16460</name>
</gene>
<feature type="transmembrane region" description="Helical" evidence="10">
    <location>
        <begin position="301"/>
        <end position="321"/>
    </location>
</feature>
<dbReference type="InterPro" id="IPR006153">
    <property type="entry name" value="Cation/H_exchanger_TM"/>
</dbReference>
<evidence type="ECO:0000313" key="12">
    <source>
        <dbReference type="EMBL" id="MFB9950452.1"/>
    </source>
</evidence>
<evidence type="ECO:0000259" key="11">
    <source>
        <dbReference type="Pfam" id="PF00999"/>
    </source>
</evidence>
<keyword evidence="7" id="KW-0406">Ion transport</keyword>
<evidence type="ECO:0000256" key="1">
    <source>
        <dbReference type="ARBA" id="ARBA00004651"/>
    </source>
</evidence>
<feature type="transmembrane region" description="Helical" evidence="10">
    <location>
        <begin position="55"/>
        <end position="76"/>
    </location>
</feature>
<evidence type="ECO:0000256" key="5">
    <source>
        <dbReference type="ARBA" id="ARBA00022989"/>
    </source>
</evidence>
<evidence type="ECO:0000313" key="13">
    <source>
        <dbReference type="Proteomes" id="UP001589692"/>
    </source>
</evidence>
<keyword evidence="8 10" id="KW-0472">Membrane</keyword>
<feature type="transmembrane region" description="Helical" evidence="10">
    <location>
        <begin position="83"/>
        <end position="106"/>
    </location>
</feature>
<dbReference type="EMBL" id="JBHMAA010000017">
    <property type="protein sequence ID" value="MFB9950452.1"/>
    <property type="molecule type" value="Genomic_DNA"/>
</dbReference>
<comment type="caution">
    <text evidence="12">The sequence shown here is derived from an EMBL/GenBank/DDBJ whole genome shotgun (WGS) entry which is preliminary data.</text>
</comment>
<keyword evidence="9" id="KW-0739">Sodium transport</keyword>
<evidence type="ECO:0000256" key="2">
    <source>
        <dbReference type="ARBA" id="ARBA00022448"/>
    </source>
</evidence>
<dbReference type="Gene3D" id="6.10.140.1330">
    <property type="match status" value="1"/>
</dbReference>
<evidence type="ECO:0000256" key="10">
    <source>
        <dbReference type="SAM" id="Phobius"/>
    </source>
</evidence>
<keyword evidence="5 10" id="KW-1133">Transmembrane helix</keyword>
<evidence type="ECO:0000256" key="9">
    <source>
        <dbReference type="ARBA" id="ARBA00023201"/>
    </source>
</evidence>
<evidence type="ECO:0000256" key="8">
    <source>
        <dbReference type="ARBA" id="ARBA00023136"/>
    </source>
</evidence>
<feature type="domain" description="Cation/H+ exchanger transmembrane" evidence="11">
    <location>
        <begin position="12"/>
        <end position="397"/>
    </location>
</feature>
<proteinExistence type="predicted"/>
<keyword evidence="2" id="KW-0813">Transport</keyword>
<evidence type="ECO:0000256" key="3">
    <source>
        <dbReference type="ARBA" id="ARBA00022475"/>
    </source>
</evidence>
<evidence type="ECO:0000256" key="7">
    <source>
        <dbReference type="ARBA" id="ARBA00023065"/>
    </source>
</evidence>
<sequence>MSFFESLLVLLLVAVVLLQISRRLAVPYPSMLALAGAAVALVPGMPYISLEPQTALALFIAPALLDAAFDFPIGIARRFWLPLLVFAVGGVVVTAAAVAWAGWAIAGLPIAAALALGAIVAPPDAAAATAVLSSMAIPRSTDTVLRGESLFNDAAALLIFDAALAVQSAGHLDGPVALHLTLAVPGGILLGIVAAWLVRHLYRFVTGTLGGNLLQFVQTFLLWIAAARLGLSAVLAIVAFAMMLARNDGGRSSARMRVQSYAVWSAVVFVLNVMAFLLMGMQVRDIVGNMPADHLGEAIRFALLTVAIVIVTRFAVCVGFNRAHAWHARRKGRPEPATMTQALLAGWCGMRGLVTLATAFALPASFPERDTVVLTAFAVVLATLVVQGLTLTPIIRWLGLDRRTEGHGELAARRSEIARAGLAKLDGAQEEEAELLRAKFRLEQQAITDAAGIASLETYRRLALAAIAAQRDELDRLRAAHQVNVDEYNLLLEEIDWRELSVLPEDARRIEEI</sequence>
<dbReference type="Proteomes" id="UP001589692">
    <property type="component" value="Unassembled WGS sequence"/>
</dbReference>
<feature type="transmembrane region" description="Helical" evidence="10">
    <location>
        <begin position="261"/>
        <end position="281"/>
    </location>
</feature>
<evidence type="ECO:0000256" key="6">
    <source>
        <dbReference type="ARBA" id="ARBA00023053"/>
    </source>
</evidence>
<reference evidence="12 13" key="1">
    <citation type="submission" date="2024-09" db="EMBL/GenBank/DDBJ databases">
        <authorList>
            <person name="Sun Q."/>
            <person name="Mori K."/>
        </authorList>
    </citation>
    <scope>NUCLEOTIDE SEQUENCE [LARGE SCALE GENOMIC DNA]</scope>
    <source>
        <strain evidence="12 13">TBRC 4938</strain>
    </source>
</reference>